<dbReference type="Proteomes" id="UP000004217">
    <property type="component" value="Unassembled WGS sequence"/>
</dbReference>
<evidence type="ECO:0000313" key="2">
    <source>
        <dbReference type="Proteomes" id="UP000004217"/>
    </source>
</evidence>
<gene>
    <name evidence="1" type="ORF">SZN_04226</name>
</gene>
<keyword evidence="2" id="KW-1185">Reference proteome</keyword>
<protein>
    <submittedName>
        <fullName evidence="1">Uncharacterized protein</fullName>
    </submittedName>
</protein>
<dbReference type="EMBL" id="AGBF01000007">
    <property type="protein sequence ID" value="EGX61030.1"/>
    <property type="molecule type" value="Genomic_DNA"/>
</dbReference>
<comment type="caution">
    <text evidence="1">The sequence shown here is derived from an EMBL/GenBank/DDBJ whole genome shotgun (WGS) entry which is preliminary data.</text>
</comment>
<sequence length="31" mass="3471">MTGRRPCLRIGSRTGLTLLPFDPHRIGRPPV</sequence>
<name>G2G5U1_9ACTN</name>
<reference evidence="1 2" key="1">
    <citation type="submission" date="2011-08" db="EMBL/GenBank/DDBJ databases">
        <authorList>
            <person name="Lin Y."/>
            <person name="Hao X."/>
            <person name="Johnstone L."/>
            <person name="Miller S.J."/>
            <person name="Wei G."/>
            <person name="Rensing C."/>
        </authorList>
    </citation>
    <scope>NUCLEOTIDE SEQUENCE [LARGE SCALE GENOMIC DNA]</scope>
    <source>
        <strain evidence="1 2">K42</strain>
    </source>
</reference>
<accession>G2G5U1</accession>
<proteinExistence type="predicted"/>
<evidence type="ECO:0000313" key="1">
    <source>
        <dbReference type="EMBL" id="EGX61030.1"/>
    </source>
</evidence>
<dbReference type="AlphaFoldDB" id="G2G5U1"/>
<organism evidence="1 2">
    <name type="scientific">Streptomyces zinciresistens K42</name>
    <dbReference type="NCBI Taxonomy" id="700597"/>
    <lineage>
        <taxon>Bacteria</taxon>
        <taxon>Bacillati</taxon>
        <taxon>Actinomycetota</taxon>
        <taxon>Actinomycetes</taxon>
        <taxon>Kitasatosporales</taxon>
        <taxon>Streptomycetaceae</taxon>
        <taxon>Streptomyces</taxon>
    </lineage>
</organism>